<dbReference type="SUPFAM" id="SSF82114">
    <property type="entry name" value="Riboflavin kinase-like"/>
    <property type="match status" value="1"/>
</dbReference>
<dbReference type="InterPro" id="IPR023468">
    <property type="entry name" value="Riboflavin_kinase"/>
</dbReference>
<keyword evidence="10 15" id="KW-0274">FAD</keyword>
<dbReference type="InterPro" id="IPR014729">
    <property type="entry name" value="Rossmann-like_a/b/a_fold"/>
</dbReference>
<dbReference type="EC" id="2.7.7.2" evidence="15"/>
<feature type="domain" description="Riboflavin kinase" evidence="16">
    <location>
        <begin position="196"/>
        <end position="319"/>
    </location>
</feature>
<evidence type="ECO:0000256" key="13">
    <source>
        <dbReference type="ARBA" id="ARBA00047880"/>
    </source>
</evidence>
<dbReference type="InterPro" id="IPR023465">
    <property type="entry name" value="Riboflavin_kinase_dom_sf"/>
</dbReference>
<evidence type="ECO:0000256" key="10">
    <source>
        <dbReference type="ARBA" id="ARBA00022827"/>
    </source>
</evidence>
<dbReference type="Pfam" id="PF06574">
    <property type="entry name" value="FAD_syn"/>
    <property type="match status" value="1"/>
</dbReference>
<dbReference type="PANTHER" id="PTHR22749:SF6">
    <property type="entry name" value="RIBOFLAVIN KINASE"/>
    <property type="match status" value="1"/>
</dbReference>
<proteinExistence type="inferred from homology"/>
<dbReference type="GO" id="GO:0008531">
    <property type="term" value="F:riboflavin kinase activity"/>
    <property type="evidence" value="ECO:0007669"/>
    <property type="project" value="UniProtKB-UniRule"/>
</dbReference>
<dbReference type="GO" id="GO:0005524">
    <property type="term" value="F:ATP binding"/>
    <property type="evidence" value="ECO:0007669"/>
    <property type="project" value="UniProtKB-UniRule"/>
</dbReference>
<keyword evidence="9 15" id="KW-0418">Kinase</keyword>
<dbReference type="UniPathway" id="UPA00276">
    <property type="reaction ID" value="UER00406"/>
</dbReference>
<dbReference type="NCBIfam" id="NF004160">
    <property type="entry name" value="PRK05627.1-3"/>
    <property type="match status" value="1"/>
</dbReference>
<keyword evidence="4 15" id="KW-0285">Flavoprotein</keyword>
<evidence type="ECO:0000259" key="16">
    <source>
        <dbReference type="SMART" id="SM00904"/>
    </source>
</evidence>
<dbReference type="AlphaFoldDB" id="A0A838XU37"/>
<dbReference type="GO" id="GO:0009231">
    <property type="term" value="P:riboflavin biosynthetic process"/>
    <property type="evidence" value="ECO:0007669"/>
    <property type="project" value="InterPro"/>
</dbReference>
<keyword evidence="12" id="KW-0511">Multifunctional enzyme</keyword>
<dbReference type="CDD" id="cd02064">
    <property type="entry name" value="FAD_synthetase_N"/>
    <property type="match status" value="1"/>
</dbReference>
<keyword evidence="5 15" id="KW-0288">FMN</keyword>
<keyword evidence="7 15" id="KW-0548">Nucleotidyltransferase</keyword>
<dbReference type="GO" id="GO:0003919">
    <property type="term" value="F:FMN adenylyltransferase activity"/>
    <property type="evidence" value="ECO:0007669"/>
    <property type="project" value="UniProtKB-UniRule"/>
</dbReference>
<dbReference type="InterPro" id="IPR015865">
    <property type="entry name" value="Riboflavin_kinase_bac/euk"/>
</dbReference>
<dbReference type="Proteomes" id="UP000559404">
    <property type="component" value="Unassembled WGS sequence"/>
</dbReference>
<reference evidence="17 18" key="2">
    <citation type="submission" date="2020-08" db="EMBL/GenBank/DDBJ databases">
        <title>Stappia taiwanensis sp. nov., isolated from a coastal thermal spring.</title>
        <authorList>
            <person name="Kampfer P."/>
        </authorList>
    </citation>
    <scope>NUCLEOTIDE SEQUENCE [LARGE SCALE GENOMIC DNA]</scope>
    <source>
        <strain evidence="17 18">DSM 23284</strain>
    </source>
</reference>
<reference evidence="17 18" key="1">
    <citation type="submission" date="2020-07" db="EMBL/GenBank/DDBJ databases">
        <authorList>
            <person name="Li M."/>
        </authorList>
    </citation>
    <scope>NUCLEOTIDE SEQUENCE [LARGE SCALE GENOMIC DNA]</scope>
    <source>
        <strain evidence="17 18">DSM 23284</strain>
    </source>
</reference>
<dbReference type="PIRSF" id="PIRSF004491">
    <property type="entry name" value="FAD_Synth"/>
    <property type="match status" value="1"/>
</dbReference>
<organism evidence="17 18">
    <name type="scientific">Stappia taiwanensis</name>
    <dbReference type="NCBI Taxonomy" id="992267"/>
    <lineage>
        <taxon>Bacteria</taxon>
        <taxon>Pseudomonadati</taxon>
        <taxon>Pseudomonadota</taxon>
        <taxon>Alphaproteobacteria</taxon>
        <taxon>Hyphomicrobiales</taxon>
        <taxon>Stappiaceae</taxon>
        <taxon>Stappia</taxon>
    </lineage>
</organism>
<comment type="pathway">
    <text evidence="3 15">Cofactor biosynthesis; FMN biosynthesis; FMN from riboflavin (ATP route): step 1/1.</text>
</comment>
<comment type="function">
    <text evidence="1">Catalyzes the phosphorylation of riboflavin to FMN followed by the adenylation of FMN to FAD.</text>
</comment>
<evidence type="ECO:0000256" key="6">
    <source>
        <dbReference type="ARBA" id="ARBA00022679"/>
    </source>
</evidence>
<name>A0A838XU37_9HYPH</name>
<evidence type="ECO:0000256" key="8">
    <source>
        <dbReference type="ARBA" id="ARBA00022741"/>
    </source>
</evidence>
<dbReference type="SMART" id="SM00904">
    <property type="entry name" value="Flavokinase"/>
    <property type="match status" value="1"/>
</dbReference>
<sequence length="337" mass="36334">MPDQSSLPVASPFDIVEDLDALPARLRGGVVAIGNFDGVHRGHRVVLKTAMTIAEEAGVPAYAMTFEPHPRSVFNPSKPVFRLTPPAMKMRILAAAGLAGAVTVPFTREFAGIEPEAFVADVLQERLRIVHAVTGYDFHFGRARRGTPEFLRQAGAADGFGVTIVEAETDEGREAVSSSRIRAALEEGDVVHANALLGYRWQVDGEVRQGDQRGRDLGYPTANIALPPETRLAHGIYAVRALVGDRWIDGVASFGRRPTFDNGAPLLEVHLFDFSGDLYGQTLRVSFAAYLRPELAFDSAELLVEQMDRDSAEARAVLASLQPLGPLDLALNGAGPA</sequence>
<dbReference type="Gene3D" id="2.40.30.30">
    <property type="entry name" value="Riboflavin kinase-like"/>
    <property type="match status" value="1"/>
</dbReference>
<dbReference type="PANTHER" id="PTHR22749">
    <property type="entry name" value="RIBOFLAVIN KINASE/FMN ADENYLYLTRANSFERASE"/>
    <property type="match status" value="1"/>
</dbReference>
<dbReference type="UniPathway" id="UPA00277">
    <property type="reaction ID" value="UER00407"/>
</dbReference>
<dbReference type="EC" id="2.7.1.26" evidence="15"/>
<dbReference type="Pfam" id="PF01687">
    <property type="entry name" value="Flavokinase"/>
    <property type="match status" value="1"/>
</dbReference>
<dbReference type="NCBIfam" id="TIGR00083">
    <property type="entry name" value="ribF"/>
    <property type="match status" value="1"/>
</dbReference>
<dbReference type="Gene3D" id="3.40.50.620">
    <property type="entry name" value="HUPs"/>
    <property type="match status" value="1"/>
</dbReference>
<dbReference type="InterPro" id="IPR002606">
    <property type="entry name" value="Riboflavin_kinase_bac"/>
</dbReference>
<dbReference type="InterPro" id="IPR015864">
    <property type="entry name" value="FAD_synthase"/>
</dbReference>
<evidence type="ECO:0000256" key="14">
    <source>
        <dbReference type="ARBA" id="ARBA00049494"/>
    </source>
</evidence>
<keyword evidence="11 15" id="KW-0067">ATP-binding</keyword>
<evidence type="ECO:0000256" key="4">
    <source>
        <dbReference type="ARBA" id="ARBA00022630"/>
    </source>
</evidence>
<accession>A0A838XU37</accession>
<evidence type="ECO:0000256" key="7">
    <source>
        <dbReference type="ARBA" id="ARBA00022695"/>
    </source>
</evidence>
<keyword evidence="6 15" id="KW-0808">Transferase</keyword>
<comment type="pathway">
    <text evidence="2 15">Cofactor biosynthesis; FAD biosynthesis; FAD from FMN: step 1/1.</text>
</comment>
<keyword evidence="8 15" id="KW-0547">Nucleotide-binding</keyword>
<dbReference type="SUPFAM" id="SSF52374">
    <property type="entry name" value="Nucleotidylyl transferase"/>
    <property type="match status" value="1"/>
</dbReference>
<evidence type="ECO:0000256" key="12">
    <source>
        <dbReference type="ARBA" id="ARBA00023268"/>
    </source>
</evidence>
<dbReference type="GO" id="GO:0009398">
    <property type="term" value="P:FMN biosynthetic process"/>
    <property type="evidence" value="ECO:0007669"/>
    <property type="project" value="UniProtKB-UniRule"/>
</dbReference>
<evidence type="ECO:0000256" key="15">
    <source>
        <dbReference type="PIRNR" id="PIRNR004491"/>
    </source>
</evidence>
<evidence type="ECO:0000256" key="1">
    <source>
        <dbReference type="ARBA" id="ARBA00002121"/>
    </source>
</evidence>
<evidence type="ECO:0000313" key="17">
    <source>
        <dbReference type="EMBL" id="MBA4612036.1"/>
    </source>
</evidence>
<evidence type="ECO:0000256" key="11">
    <source>
        <dbReference type="ARBA" id="ARBA00022840"/>
    </source>
</evidence>
<keyword evidence="18" id="KW-1185">Reference proteome</keyword>
<dbReference type="EMBL" id="JACEON010000008">
    <property type="protein sequence ID" value="MBA4612036.1"/>
    <property type="molecule type" value="Genomic_DNA"/>
</dbReference>
<comment type="catalytic activity">
    <reaction evidence="13 15">
        <text>riboflavin + ATP = FMN + ADP + H(+)</text>
        <dbReference type="Rhea" id="RHEA:14357"/>
        <dbReference type="ChEBI" id="CHEBI:15378"/>
        <dbReference type="ChEBI" id="CHEBI:30616"/>
        <dbReference type="ChEBI" id="CHEBI:57986"/>
        <dbReference type="ChEBI" id="CHEBI:58210"/>
        <dbReference type="ChEBI" id="CHEBI:456216"/>
        <dbReference type="EC" id="2.7.1.26"/>
    </reaction>
</comment>
<dbReference type="FunFam" id="3.40.50.620:FF:000021">
    <property type="entry name" value="Riboflavin biosynthesis protein"/>
    <property type="match status" value="1"/>
</dbReference>
<evidence type="ECO:0000256" key="2">
    <source>
        <dbReference type="ARBA" id="ARBA00004726"/>
    </source>
</evidence>
<evidence type="ECO:0000313" key="18">
    <source>
        <dbReference type="Proteomes" id="UP000559404"/>
    </source>
</evidence>
<gene>
    <name evidence="17" type="ORF">H1W37_10255</name>
</gene>
<evidence type="ECO:0000256" key="9">
    <source>
        <dbReference type="ARBA" id="ARBA00022777"/>
    </source>
</evidence>
<comment type="similarity">
    <text evidence="15">Belongs to the ribF family.</text>
</comment>
<dbReference type="GO" id="GO:0006747">
    <property type="term" value="P:FAD biosynthetic process"/>
    <property type="evidence" value="ECO:0007669"/>
    <property type="project" value="UniProtKB-UniRule"/>
</dbReference>
<evidence type="ECO:0000256" key="5">
    <source>
        <dbReference type="ARBA" id="ARBA00022643"/>
    </source>
</evidence>
<protein>
    <recommendedName>
        <fullName evidence="15">Riboflavin biosynthesis protein</fullName>
    </recommendedName>
    <domain>
        <recommendedName>
            <fullName evidence="15">Riboflavin kinase</fullName>
            <ecNumber evidence="15">2.7.1.26</ecNumber>
        </recommendedName>
        <alternativeName>
            <fullName evidence="15">Flavokinase</fullName>
        </alternativeName>
    </domain>
    <domain>
        <recommendedName>
            <fullName evidence="15">FMN adenylyltransferase</fullName>
            <ecNumber evidence="15">2.7.7.2</ecNumber>
        </recommendedName>
        <alternativeName>
            <fullName evidence="15">FAD pyrophosphorylase</fullName>
        </alternativeName>
        <alternativeName>
            <fullName evidence="15">FAD synthase</fullName>
        </alternativeName>
    </domain>
</protein>
<evidence type="ECO:0000256" key="3">
    <source>
        <dbReference type="ARBA" id="ARBA00005201"/>
    </source>
</evidence>
<comment type="caution">
    <text evidence="17">The sequence shown here is derived from an EMBL/GenBank/DDBJ whole genome shotgun (WGS) entry which is preliminary data.</text>
</comment>
<comment type="catalytic activity">
    <reaction evidence="14 15">
        <text>FMN + ATP + H(+) = FAD + diphosphate</text>
        <dbReference type="Rhea" id="RHEA:17237"/>
        <dbReference type="ChEBI" id="CHEBI:15378"/>
        <dbReference type="ChEBI" id="CHEBI:30616"/>
        <dbReference type="ChEBI" id="CHEBI:33019"/>
        <dbReference type="ChEBI" id="CHEBI:57692"/>
        <dbReference type="ChEBI" id="CHEBI:58210"/>
        <dbReference type="EC" id="2.7.7.2"/>
    </reaction>
</comment>